<proteinExistence type="predicted"/>
<accession>A0A1E3PXK5</accession>
<dbReference type="STRING" id="675824.A0A1E3PXK5"/>
<evidence type="ECO:0000256" key="1">
    <source>
        <dbReference type="SAM" id="Phobius"/>
    </source>
</evidence>
<dbReference type="Proteomes" id="UP000094385">
    <property type="component" value="Unassembled WGS sequence"/>
</dbReference>
<organism evidence="2 3">
    <name type="scientific">Lipomyces starkeyi NRRL Y-11557</name>
    <dbReference type="NCBI Taxonomy" id="675824"/>
    <lineage>
        <taxon>Eukaryota</taxon>
        <taxon>Fungi</taxon>
        <taxon>Dikarya</taxon>
        <taxon>Ascomycota</taxon>
        <taxon>Saccharomycotina</taxon>
        <taxon>Lipomycetes</taxon>
        <taxon>Lipomycetales</taxon>
        <taxon>Lipomycetaceae</taxon>
        <taxon>Lipomyces</taxon>
    </lineage>
</organism>
<dbReference type="OrthoDB" id="5554402at2759"/>
<keyword evidence="1" id="KW-0472">Membrane</keyword>
<sequence>MASADNDDDIPVTRSDLSQTVSRFAVTPYPAWGFSGALFATVPRASNVKMYLPRPLTCAFFGSVIAFGGYIIHDNDVINGAGFTSAWSTMYLLANGKRGITQLRPWPAFLSIFAFGNALMYGREYFFPDSDRTKI</sequence>
<name>A0A1E3PXK5_LIPST</name>
<dbReference type="PANTHER" id="PTHR28177">
    <property type="entry name" value="ALTERED INHERITANCE OF MITOCHONDRIA PROTEIN 19, MITOCHONDRIAL"/>
    <property type="match status" value="1"/>
</dbReference>
<keyword evidence="1" id="KW-0812">Transmembrane</keyword>
<dbReference type="AlphaFoldDB" id="A0A1E3PXK5"/>
<feature type="transmembrane region" description="Helical" evidence="1">
    <location>
        <begin position="106"/>
        <end position="122"/>
    </location>
</feature>
<keyword evidence="1" id="KW-1133">Transmembrane helix</keyword>
<evidence type="ECO:0000313" key="3">
    <source>
        <dbReference type="Proteomes" id="UP000094385"/>
    </source>
</evidence>
<protein>
    <recommendedName>
        <fullName evidence="4">Altered inheritance of mitochondria protein 19 homolog</fullName>
    </recommendedName>
</protein>
<dbReference type="PANTHER" id="PTHR28177:SF1">
    <property type="entry name" value="ALTERED INHERITANCE OF MITOCHONDRIA PROTEIN 19, MITOCHONDRIAL"/>
    <property type="match status" value="1"/>
</dbReference>
<evidence type="ECO:0008006" key="4">
    <source>
        <dbReference type="Google" id="ProtNLM"/>
    </source>
</evidence>
<dbReference type="Pfam" id="PF10315">
    <property type="entry name" value="Aim19"/>
    <property type="match status" value="1"/>
</dbReference>
<dbReference type="GO" id="GO:0005739">
    <property type="term" value="C:mitochondrion"/>
    <property type="evidence" value="ECO:0007669"/>
    <property type="project" value="TreeGrafter"/>
</dbReference>
<evidence type="ECO:0000313" key="2">
    <source>
        <dbReference type="EMBL" id="ODQ70165.1"/>
    </source>
</evidence>
<dbReference type="EMBL" id="KV454301">
    <property type="protein sequence ID" value="ODQ70165.1"/>
    <property type="molecule type" value="Genomic_DNA"/>
</dbReference>
<dbReference type="InterPro" id="IPR019419">
    <property type="entry name" value="AIM19"/>
</dbReference>
<reference evidence="2 3" key="1">
    <citation type="journal article" date="2016" name="Proc. Natl. Acad. Sci. U.S.A.">
        <title>Comparative genomics of biotechnologically important yeasts.</title>
        <authorList>
            <person name="Riley R."/>
            <person name="Haridas S."/>
            <person name="Wolfe K.H."/>
            <person name="Lopes M.R."/>
            <person name="Hittinger C.T."/>
            <person name="Goeker M."/>
            <person name="Salamov A.A."/>
            <person name="Wisecaver J.H."/>
            <person name="Long T.M."/>
            <person name="Calvey C.H."/>
            <person name="Aerts A.L."/>
            <person name="Barry K.W."/>
            <person name="Choi C."/>
            <person name="Clum A."/>
            <person name="Coughlan A.Y."/>
            <person name="Deshpande S."/>
            <person name="Douglass A.P."/>
            <person name="Hanson S.J."/>
            <person name="Klenk H.-P."/>
            <person name="LaButti K.M."/>
            <person name="Lapidus A."/>
            <person name="Lindquist E.A."/>
            <person name="Lipzen A.M."/>
            <person name="Meier-Kolthoff J.P."/>
            <person name="Ohm R.A."/>
            <person name="Otillar R.P."/>
            <person name="Pangilinan J.L."/>
            <person name="Peng Y."/>
            <person name="Rokas A."/>
            <person name="Rosa C.A."/>
            <person name="Scheuner C."/>
            <person name="Sibirny A.A."/>
            <person name="Slot J.C."/>
            <person name="Stielow J.B."/>
            <person name="Sun H."/>
            <person name="Kurtzman C.P."/>
            <person name="Blackwell M."/>
            <person name="Grigoriev I.V."/>
            <person name="Jeffries T.W."/>
        </authorList>
    </citation>
    <scope>NUCLEOTIDE SEQUENCE [LARGE SCALE GENOMIC DNA]</scope>
    <source>
        <strain evidence="2 3">NRRL Y-11557</strain>
    </source>
</reference>
<gene>
    <name evidence="2" type="ORF">LIPSTDRAFT_6253</name>
</gene>
<feature type="transmembrane region" description="Helical" evidence="1">
    <location>
        <begin position="51"/>
        <end position="71"/>
    </location>
</feature>
<keyword evidence="3" id="KW-1185">Reference proteome</keyword>